<evidence type="ECO:0000313" key="2">
    <source>
        <dbReference type="EMBL" id="KAF4119277.1"/>
    </source>
</evidence>
<dbReference type="AlphaFoldDB" id="A0A9P4YMP2"/>
<reference evidence="2" key="1">
    <citation type="submission" date="2020-03" db="EMBL/GenBank/DDBJ databases">
        <title>Site-based positive gene gene selection in Geosmithia morbida across the United States reveals a broad range of putative effectors and factors for local host and environmental adapation.</title>
        <authorList>
            <person name="Onufrak A."/>
            <person name="Murdoch R.W."/>
            <person name="Gazis R."/>
            <person name="Huff M."/>
            <person name="Staton M."/>
            <person name="Klingeman W."/>
            <person name="Hadziabdic D."/>
        </authorList>
    </citation>
    <scope>NUCLEOTIDE SEQUENCE</scope>
    <source>
        <strain evidence="2">1262</strain>
    </source>
</reference>
<evidence type="ECO:0000256" key="1">
    <source>
        <dbReference type="SAM" id="MobiDB-lite"/>
    </source>
</evidence>
<dbReference type="EMBL" id="JAANYQ010000027">
    <property type="protein sequence ID" value="KAF4119277.1"/>
    <property type="molecule type" value="Genomic_DNA"/>
</dbReference>
<accession>A0A9P4YMP2</accession>
<feature type="compositionally biased region" description="Pro residues" evidence="1">
    <location>
        <begin position="384"/>
        <end position="402"/>
    </location>
</feature>
<gene>
    <name evidence="2" type="ORF">GMORB2_4796</name>
</gene>
<organism evidence="2 3">
    <name type="scientific">Geosmithia morbida</name>
    <dbReference type="NCBI Taxonomy" id="1094350"/>
    <lineage>
        <taxon>Eukaryota</taxon>
        <taxon>Fungi</taxon>
        <taxon>Dikarya</taxon>
        <taxon>Ascomycota</taxon>
        <taxon>Pezizomycotina</taxon>
        <taxon>Sordariomycetes</taxon>
        <taxon>Hypocreomycetidae</taxon>
        <taxon>Hypocreales</taxon>
        <taxon>Bionectriaceae</taxon>
        <taxon>Geosmithia</taxon>
    </lineage>
</organism>
<keyword evidence="3" id="KW-1185">Reference proteome</keyword>
<dbReference type="RefSeq" id="XP_035317929.1">
    <property type="nucleotide sequence ID" value="XM_035466770.1"/>
</dbReference>
<feature type="compositionally biased region" description="Polar residues" evidence="1">
    <location>
        <begin position="404"/>
        <end position="421"/>
    </location>
</feature>
<proteinExistence type="predicted"/>
<feature type="compositionally biased region" description="Basic and acidic residues" evidence="1">
    <location>
        <begin position="426"/>
        <end position="455"/>
    </location>
</feature>
<dbReference type="GeneID" id="55971024"/>
<dbReference type="Proteomes" id="UP000749293">
    <property type="component" value="Unassembled WGS sequence"/>
</dbReference>
<feature type="region of interest" description="Disordered" evidence="1">
    <location>
        <begin position="1"/>
        <end position="34"/>
    </location>
</feature>
<comment type="caution">
    <text evidence="2">The sequence shown here is derived from an EMBL/GenBank/DDBJ whole genome shotgun (WGS) entry which is preliminary data.</text>
</comment>
<feature type="compositionally biased region" description="Basic and acidic residues" evidence="1">
    <location>
        <begin position="365"/>
        <end position="380"/>
    </location>
</feature>
<feature type="region of interest" description="Disordered" evidence="1">
    <location>
        <begin position="365"/>
        <end position="458"/>
    </location>
</feature>
<protein>
    <submittedName>
        <fullName evidence="2">Uncharacterized protein</fullName>
    </submittedName>
</protein>
<feature type="compositionally biased region" description="Basic and acidic residues" evidence="1">
    <location>
        <begin position="1"/>
        <end position="13"/>
    </location>
</feature>
<name>A0A9P4YMP2_9HYPO</name>
<evidence type="ECO:0000313" key="3">
    <source>
        <dbReference type="Proteomes" id="UP000749293"/>
    </source>
</evidence>
<sequence>MAPHHDPHLHGRPTDVILNPPPCPTGHAVSGLSSPTVASLSRTLRMPDGLSDGRAAQEAWLERQTLLIHGLDPSVRHSTDMGDRIAAVLYRRLPLPLGFREPATATATLCPWHRSLNARVIGQLSRLIRYEVAERSEVFRQRWAAAARPPTRLNLCAPLADWIGEADELAGRYGRDEPEAGGGRVVRGGCDACICAVVGGRVSLLVGLAASIRARCHRDLRLGSVTRERDTGRSPPLDRVVWAWLAHMGDEAMVRAARRVAELAELMERTRDEICLRAVGSYVHRIVADRRKGLLWTDDSAVHLDLAVPPPVVTAARDSELFFPPPGSPSSMCSAYRQSGAPPRFLRPGLTSLVNFDPRWVRVEEEGKEGEEEHRHHADEYPAVTPPPRAAAPLPLLPPPPSYRASNLDSLYSLERQQQEQYGADVGREQERQDGSDGSVKQEFEEQGRAPRHDLLFPGRQRTYPSLIRSLMDDITAILRTAE</sequence>